<geneLocation type="plasmid" evidence="1 2">
    <name>pAA02</name>
</geneLocation>
<evidence type="ECO:0000313" key="2">
    <source>
        <dbReference type="Proteomes" id="UP000075755"/>
    </source>
</evidence>
<reference evidence="1 2" key="1">
    <citation type="submission" date="2016-03" db="EMBL/GenBank/DDBJ databases">
        <title>Complete genome of Aminobacter aminovorans KCTC 2477.</title>
        <authorList>
            <person name="Kim K.M."/>
        </authorList>
    </citation>
    <scope>NUCLEOTIDE SEQUENCE [LARGE SCALE GENOMIC DNA]</scope>
    <source>
        <strain evidence="1 2">KCTC 2477</strain>
        <plasmid evidence="1 2">pAA02</plasmid>
    </source>
</reference>
<dbReference type="AlphaFoldDB" id="A0AAC8YUY2"/>
<dbReference type="Proteomes" id="UP000075755">
    <property type="component" value="Plasmid pAA02"/>
</dbReference>
<gene>
    <name evidence="1" type="ORF">AA2016_6064</name>
</gene>
<proteinExistence type="predicted"/>
<accession>A0AAC8YUY2</accession>
<dbReference type="EMBL" id="CP015007">
    <property type="protein sequence ID" value="AMS44967.1"/>
    <property type="molecule type" value="Genomic_DNA"/>
</dbReference>
<keyword evidence="1" id="KW-0614">Plasmid</keyword>
<evidence type="ECO:0000313" key="1">
    <source>
        <dbReference type="EMBL" id="AMS44967.1"/>
    </source>
</evidence>
<sequence length="147" mass="16814">MIPMRSLMDRALKPGDPIRYWQLGLIAEERFDVPDAPMKGEMDPFFFITKLKNFIPHEYPCRTIFAETYRGKRPDVRGSFDAARWWLPFGSPRLDLSGFWFRPTRLATFASTFIVVEKAGTAKVRLGTCGRRSSLGKQHGSRLDGAL</sequence>
<organism evidence="1 2">
    <name type="scientific">Aminobacter aminovorans</name>
    <name type="common">Chelatobacter heintzii</name>
    <dbReference type="NCBI Taxonomy" id="83263"/>
    <lineage>
        <taxon>Bacteria</taxon>
        <taxon>Pseudomonadati</taxon>
        <taxon>Pseudomonadota</taxon>
        <taxon>Alphaproteobacteria</taxon>
        <taxon>Hyphomicrobiales</taxon>
        <taxon>Phyllobacteriaceae</taxon>
        <taxon>Aminobacter</taxon>
    </lineage>
</organism>
<protein>
    <submittedName>
        <fullName evidence="1">Uncharacterized protein</fullName>
    </submittedName>
</protein>
<dbReference type="KEGG" id="aak:AA2016_6064"/>
<name>A0AAC8YUY2_AMIAI</name>